<sequence length="255" mass="29271">MFFKQYHSTPNPGGVYSFSSLPLEIRAKPCRVSERSENPSRQGFSFLLSRPLSPASLSLLGVRRLLKAGAKPLEISDEPIQFYVQISLCLLSRSGRCTNPFCCRSGSWKAISFRSGSTLFSILRSKAKARDSVMSWRQRNMKVLARQHEERGYRFRWRGLIVGTAGGYPRFLLIAFDLLNVKVRLILVGFYQRRPGILKTHCFGLVAGDKCHDIADHFSYAGSGCHSFDLRTRMFLNQQFHIAYWQARQIGRWHW</sequence>
<comment type="caution">
    <text evidence="1">The sequence shown here is derived from an EMBL/GenBank/DDBJ whole genome shotgun (WGS) entry which is preliminary data.</text>
</comment>
<accession>A0A8S9SUC5</accession>
<evidence type="ECO:0000313" key="1">
    <source>
        <dbReference type="EMBL" id="KAF3604739.1"/>
    </source>
</evidence>
<dbReference type="Proteomes" id="UP000712600">
    <property type="component" value="Unassembled WGS sequence"/>
</dbReference>
<gene>
    <name evidence="1" type="ORF">F2Q69_00033493</name>
</gene>
<proteinExistence type="predicted"/>
<organism evidence="1 2">
    <name type="scientific">Brassica cretica</name>
    <name type="common">Mustard</name>
    <dbReference type="NCBI Taxonomy" id="69181"/>
    <lineage>
        <taxon>Eukaryota</taxon>
        <taxon>Viridiplantae</taxon>
        <taxon>Streptophyta</taxon>
        <taxon>Embryophyta</taxon>
        <taxon>Tracheophyta</taxon>
        <taxon>Spermatophyta</taxon>
        <taxon>Magnoliopsida</taxon>
        <taxon>eudicotyledons</taxon>
        <taxon>Gunneridae</taxon>
        <taxon>Pentapetalae</taxon>
        <taxon>rosids</taxon>
        <taxon>malvids</taxon>
        <taxon>Brassicales</taxon>
        <taxon>Brassicaceae</taxon>
        <taxon>Brassiceae</taxon>
        <taxon>Brassica</taxon>
    </lineage>
</organism>
<name>A0A8S9SUC5_BRACR</name>
<dbReference type="EMBL" id="QGKX02000004">
    <property type="protein sequence ID" value="KAF3604739.1"/>
    <property type="molecule type" value="Genomic_DNA"/>
</dbReference>
<reference evidence="1" key="1">
    <citation type="submission" date="2019-12" db="EMBL/GenBank/DDBJ databases">
        <title>Genome sequencing and annotation of Brassica cretica.</title>
        <authorList>
            <person name="Studholme D.J."/>
            <person name="Sarris P."/>
        </authorList>
    </citation>
    <scope>NUCLEOTIDE SEQUENCE</scope>
    <source>
        <strain evidence="1">PFS-109/04</strain>
        <tissue evidence="1">Leaf</tissue>
    </source>
</reference>
<evidence type="ECO:0000313" key="2">
    <source>
        <dbReference type="Proteomes" id="UP000712600"/>
    </source>
</evidence>
<protein>
    <submittedName>
        <fullName evidence="1">Uncharacterized protein</fullName>
    </submittedName>
</protein>
<dbReference type="AlphaFoldDB" id="A0A8S9SUC5"/>